<evidence type="ECO:0000256" key="1">
    <source>
        <dbReference type="SAM" id="MobiDB-lite"/>
    </source>
</evidence>
<gene>
    <name evidence="2" type="ORF">FHR84_000491</name>
</gene>
<dbReference type="RefSeq" id="WP_179533764.1">
    <property type="nucleotide sequence ID" value="NZ_JACBYW010000001.1"/>
</dbReference>
<evidence type="ECO:0000313" key="3">
    <source>
        <dbReference type="Proteomes" id="UP000548304"/>
    </source>
</evidence>
<name>A0A852Z4A8_9ACTN</name>
<feature type="region of interest" description="Disordered" evidence="1">
    <location>
        <begin position="1"/>
        <end position="25"/>
    </location>
</feature>
<proteinExistence type="predicted"/>
<reference evidence="2 3" key="1">
    <citation type="submission" date="2020-07" db="EMBL/GenBank/DDBJ databases">
        <title>Genomic Encyclopedia of Type Strains, Phase III (KMG-III): the genomes of soil and plant-associated and newly described type strains.</title>
        <authorList>
            <person name="Whitman W."/>
        </authorList>
    </citation>
    <scope>NUCLEOTIDE SEQUENCE [LARGE SCALE GENOMIC DNA]</scope>
    <source>
        <strain evidence="2 3">CECT 8576</strain>
    </source>
</reference>
<protein>
    <submittedName>
        <fullName evidence="2">Uncharacterized protein</fullName>
    </submittedName>
</protein>
<evidence type="ECO:0000313" key="2">
    <source>
        <dbReference type="EMBL" id="NYH77177.1"/>
    </source>
</evidence>
<organism evidence="2 3">
    <name type="scientific">Actinopolyspora biskrensis</name>
    <dbReference type="NCBI Taxonomy" id="1470178"/>
    <lineage>
        <taxon>Bacteria</taxon>
        <taxon>Bacillati</taxon>
        <taxon>Actinomycetota</taxon>
        <taxon>Actinomycetes</taxon>
        <taxon>Actinopolysporales</taxon>
        <taxon>Actinopolysporaceae</taxon>
        <taxon>Actinopolyspora</taxon>
    </lineage>
</organism>
<comment type="caution">
    <text evidence="2">The sequence shown here is derived from an EMBL/GenBank/DDBJ whole genome shotgun (WGS) entry which is preliminary data.</text>
</comment>
<dbReference type="AlphaFoldDB" id="A0A852Z4A8"/>
<dbReference type="EMBL" id="JACBYW010000001">
    <property type="protein sequence ID" value="NYH77177.1"/>
    <property type="molecule type" value="Genomic_DNA"/>
</dbReference>
<sequence>MTDAAPHPSELPQREPQTSEGAQLDRRLSWSGQLIEPATPCTDVHLLIRVRDLLRAQQ</sequence>
<dbReference type="Proteomes" id="UP000548304">
    <property type="component" value="Unassembled WGS sequence"/>
</dbReference>
<keyword evidence="3" id="KW-1185">Reference proteome</keyword>
<accession>A0A852Z4A8</accession>